<evidence type="ECO:0000256" key="6">
    <source>
        <dbReference type="ARBA" id="ARBA00023136"/>
    </source>
</evidence>
<feature type="transmembrane region" description="Helical" evidence="8">
    <location>
        <begin position="20"/>
        <end position="44"/>
    </location>
</feature>
<dbReference type="AlphaFoldDB" id="A0A7W8FXN9"/>
<feature type="domain" description="Potassium channel" evidence="9">
    <location>
        <begin position="32"/>
        <end position="106"/>
    </location>
</feature>
<dbReference type="PANTHER" id="PTHR11537:SF254">
    <property type="entry name" value="POTASSIUM VOLTAGE-GATED CHANNEL PROTEIN SHAB"/>
    <property type="match status" value="1"/>
</dbReference>
<dbReference type="RefSeq" id="WP_183328456.1">
    <property type="nucleotide sequence ID" value="NZ_JACHHK010000004.1"/>
</dbReference>
<evidence type="ECO:0000256" key="3">
    <source>
        <dbReference type="ARBA" id="ARBA00022692"/>
    </source>
</evidence>
<dbReference type="GO" id="GO:0008076">
    <property type="term" value="C:voltage-gated potassium channel complex"/>
    <property type="evidence" value="ECO:0007669"/>
    <property type="project" value="InterPro"/>
</dbReference>
<dbReference type="EMBL" id="JACHHK010000004">
    <property type="protein sequence ID" value="MBB5183157.1"/>
    <property type="molecule type" value="Genomic_DNA"/>
</dbReference>
<dbReference type="GO" id="GO:0005249">
    <property type="term" value="F:voltage-gated potassium channel activity"/>
    <property type="evidence" value="ECO:0007669"/>
    <property type="project" value="InterPro"/>
</dbReference>
<evidence type="ECO:0000256" key="1">
    <source>
        <dbReference type="ARBA" id="ARBA00004141"/>
    </source>
</evidence>
<dbReference type="PANTHER" id="PTHR11537">
    <property type="entry name" value="VOLTAGE-GATED POTASSIUM CHANNEL"/>
    <property type="match status" value="1"/>
</dbReference>
<reference evidence="10 11" key="1">
    <citation type="submission" date="2020-08" db="EMBL/GenBank/DDBJ databases">
        <title>Genomic Encyclopedia of Type Strains, Phase IV (KMG-IV): sequencing the most valuable type-strain genomes for metagenomic binning, comparative biology and taxonomic classification.</title>
        <authorList>
            <person name="Goeker M."/>
        </authorList>
    </citation>
    <scope>NUCLEOTIDE SEQUENCE [LARGE SCALE GENOMIC DNA]</scope>
    <source>
        <strain evidence="10 11">DSM 25799</strain>
    </source>
</reference>
<comment type="caution">
    <text evidence="10">The sequence shown here is derived from an EMBL/GenBank/DDBJ whole genome shotgun (WGS) entry which is preliminary data.</text>
</comment>
<gene>
    <name evidence="10" type="ORF">HNQ47_001178</name>
</gene>
<evidence type="ECO:0000256" key="2">
    <source>
        <dbReference type="ARBA" id="ARBA00022448"/>
    </source>
</evidence>
<comment type="subcellular location">
    <subcellularLocation>
        <location evidence="1">Membrane</location>
        <topology evidence="1">Multi-pass membrane protein</topology>
    </subcellularLocation>
</comment>
<evidence type="ECO:0000256" key="4">
    <source>
        <dbReference type="ARBA" id="ARBA00022989"/>
    </source>
</evidence>
<keyword evidence="5" id="KW-0406">Ion transport</keyword>
<keyword evidence="2" id="KW-0813">Transport</keyword>
<dbReference type="SUPFAM" id="SSF81324">
    <property type="entry name" value="Voltage-gated potassium channels"/>
    <property type="match status" value="1"/>
</dbReference>
<evidence type="ECO:0000256" key="7">
    <source>
        <dbReference type="ARBA" id="ARBA00023303"/>
    </source>
</evidence>
<dbReference type="InterPro" id="IPR028325">
    <property type="entry name" value="VG_K_chnl"/>
</dbReference>
<evidence type="ECO:0000259" key="9">
    <source>
        <dbReference type="Pfam" id="PF07885"/>
    </source>
</evidence>
<keyword evidence="3 8" id="KW-0812">Transmembrane</keyword>
<feature type="transmembrane region" description="Helical" evidence="8">
    <location>
        <begin position="82"/>
        <end position="106"/>
    </location>
</feature>
<evidence type="ECO:0000313" key="10">
    <source>
        <dbReference type="EMBL" id="MBB5183157.1"/>
    </source>
</evidence>
<evidence type="ECO:0000256" key="5">
    <source>
        <dbReference type="ARBA" id="ARBA00023065"/>
    </source>
</evidence>
<dbReference type="Proteomes" id="UP000539953">
    <property type="component" value="Unassembled WGS sequence"/>
</dbReference>
<accession>A0A7W8FXN9</accession>
<organism evidence="10 11">
    <name type="scientific">Catenisphaera adipataccumulans</name>
    <dbReference type="NCBI Taxonomy" id="700500"/>
    <lineage>
        <taxon>Bacteria</taxon>
        <taxon>Bacillati</taxon>
        <taxon>Bacillota</taxon>
        <taxon>Erysipelotrichia</taxon>
        <taxon>Erysipelotrichales</taxon>
        <taxon>Erysipelotrichaceae</taxon>
        <taxon>Catenisphaera</taxon>
    </lineage>
</organism>
<name>A0A7W8FXN9_9FIRM</name>
<dbReference type="GO" id="GO:0001508">
    <property type="term" value="P:action potential"/>
    <property type="evidence" value="ECO:0007669"/>
    <property type="project" value="TreeGrafter"/>
</dbReference>
<feature type="transmembrane region" description="Helical" evidence="8">
    <location>
        <begin position="56"/>
        <end position="75"/>
    </location>
</feature>
<dbReference type="InterPro" id="IPR013099">
    <property type="entry name" value="K_chnl_dom"/>
</dbReference>
<evidence type="ECO:0000313" key="11">
    <source>
        <dbReference type="Proteomes" id="UP000539953"/>
    </source>
</evidence>
<proteinExistence type="predicted"/>
<dbReference type="Pfam" id="PF07885">
    <property type="entry name" value="Ion_trans_2"/>
    <property type="match status" value="1"/>
</dbReference>
<sequence length="148" mass="16927">MSRKRRRHRQKRRRLLMRAFRSAGVVPVFEIYLVYFIVAAIIIQWAEPSIHHITDSLWYCFAVATTSGFGDYTAVTAVGRIVSVLLSVYSIAVTAIFTAVIASYFMDLFKLDASESSNALMDDLENLPELSKEELAELSQRVKKFREQ</sequence>
<keyword evidence="4 8" id="KW-1133">Transmembrane helix</keyword>
<evidence type="ECO:0000256" key="8">
    <source>
        <dbReference type="SAM" id="Phobius"/>
    </source>
</evidence>
<dbReference type="Gene3D" id="1.10.287.70">
    <property type="match status" value="1"/>
</dbReference>
<protein>
    <submittedName>
        <fullName evidence="10">Voltage-gated potassium channel</fullName>
    </submittedName>
</protein>
<keyword evidence="7 10" id="KW-0407">Ion channel</keyword>
<keyword evidence="11" id="KW-1185">Reference proteome</keyword>
<keyword evidence="6 8" id="KW-0472">Membrane</keyword>